<dbReference type="PANTHER" id="PTHR33845">
    <property type="entry name" value="C2H2-TYPE DOMAIN-CONTAINING PROTEIN"/>
    <property type="match status" value="1"/>
</dbReference>
<evidence type="ECO:0000313" key="5">
    <source>
        <dbReference type="Proteomes" id="UP001152795"/>
    </source>
</evidence>
<dbReference type="PROSITE" id="PS00028">
    <property type="entry name" value="ZINC_FINGER_C2H2_1"/>
    <property type="match status" value="1"/>
</dbReference>
<reference evidence="3" key="1">
    <citation type="submission" date="2020-04" db="EMBL/GenBank/DDBJ databases">
        <authorList>
            <person name="Alioto T."/>
            <person name="Alioto T."/>
            <person name="Gomez Garrido J."/>
        </authorList>
    </citation>
    <scope>NUCLEOTIDE SEQUENCE</scope>
    <source>
        <strain evidence="3">A484AB</strain>
    </source>
</reference>
<sequence length="489" mass="54557">MLTSTIEDIEAALVEQRANLLPDTVKDELQFRVKQAKSAILAWKSHLLRSVNQDAARTDVLEKLDESSVLLVQDWAMKYLPRKYRESQKDWFGKRGIPWHITVATRKGVTGDVEMLTLVHILPSCSQDNCAVLAVMADVIKQLKSIMPGLKSVFYRQDNAGCYHCGPITASARVLGLQHGVTVKGLDFSDPQGGKGPCDRKAATIKSHMRIHLNSGNDIEEQPTNAPDVFTCPEEGCNQTFLRHSSLQRHLDCEKHSRVLECESLLDKAVLSYAEALEGQAVSIPEIGATEGKEMTPVVNCAADLAMGWALKSSSKKARFSKKQKDYLIGKFQIGEKTGQKADPSSVARAMLTIRNVNRERMFTSEEFLTSSQVTSFFSRLAAKKRLSEEGNDEDDEDFDDLENAAMEAHIELLTNEVACELVPQHPIMYKTYNLCDIISRSQLKKFNISALKEICDSLMIDATDVSAKRKQPYIEKIEEFCTGCTCRG</sequence>
<dbReference type="PANTHER" id="PTHR33845:SF1">
    <property type="entry name" value="C2H2-TYPE DOMAIN-CONTAINING PROTEIN"/>
    <property type="match status" value="1"/>
</dbReference>
<evidence type="ECO:0000259" key="2">
    <source>
        <dbReference type="PROSITE" id="PS50157"/>
    </source>
</evidence>
<feature type="domain" description="C2H2-type" evidence="2">
    <location>
        <begin position="230"/>
        <end position="257"/>
    </location>
</feature>
<dbReference type="EMBL" id="CACRXK020016602">
    <property type="protein sequence ID" value="CAB4030067.1"/>
    <property type="molecule type" value="Genomic_DNA"/>
</dbReference>
<dbReference type="AlphaFoldDB" id="A0A7D9E516"/>
<organism evidence="3 5">
    <name type="scientific">Paramuricea clavata</name>
    <name type="common">Red gorgonian</name>
    <name type="synonym">Violescent sea-whip</name>
    <dbReference type="NCBI Taxonomy" id="317549"/>
    <lineage>
        <taxon>Eukaryota</taxon>
        <taxon>Metazoa</taxon>
        <taxon>Cnidaria</taxon>
        <taxon>Anthozoa</taxon>
        <taxon>Octocorallia</taxon>
        <taxon>Malacalcyonacea</taxon>
        <taxon>Plexauridae</taxon>
        <taxon>Paramuricea</taxon>
    </lineage>
</organism>
<accession>A0A7D9E516</accession>
<evidence type="ECO:0000256" key="1">
    <source>
        <dbReference type="PROSITE-ProRule" id="PRU00042"/>
    </source>
</evidence>
<keyword evidence="5" id="KW-1185">Reference proteome</keyword>
<name>A0A7D9E516_PARCT</name>
<keyword evidence="1" id="KW-0863">Zinc-finger</keyword>
<dbReference type="InterPro" id="IPR013087">
    <property type="entry name" value="Znf_C2H2_type"/>
</dbReference>
<protein>
    <submittedName>
        <fullName evidence="3">Uncharacterized protein LOC110237120</fullName>
    </submittedName>
</protein>
<keyword evidence="1" id="KW-0479">Metal-binding</keyword>
<dbReference type="EMBL" id="CACRXK020004201">
    <property type="protein sequence ID" value="CAB4001888.1"/>
    <property type="molecule type" value="Genomic_DNA"/>
</dbReference>
<keyword evidence="1" id="KW-0862">Zinc</keyword>
<proteinExistence type="predicted"/>
<dbReference type="OrthoDB" id="5986269at2759"/>
<dbReference type="Gene3D" id="3.30.160.60">
    <property type="entry name" value="Classic Zinc Finger"/>
    <property type="match status" value="1"/>
</dbReference>
<dbReference type="GO" id="GO:0008270">
    <property type="term" value="F:zinc ion binding"/>
    <property type="evidence" value="ECO:0007669"/>
    <property type="project" value="UniProtKB-KW"/>
</dbReference>
<dbReference type="PROSITE" id="PS50157">
    <property type="entry name" value="ZINC_FINGER_C2H2_2"/>
    <property type="match status" value="1"/>
</dbReference>
<evidence type="ECO:0000313" key="4">
    <source>
        <dbReference type="EMBL" id="CAB4030067.1"/>
    </source>
</evidence>
<comment type="caution">
    <text evidence="3">The sequence shown here is derived from an EMBL/GenBank/DDBJ whole genome shotgun (WGS) entry which is preliminary data.</text>
</comment>
<evidence type="ECO:0000313" key="3">
    <source>
        <dbReference type="EMBL" id="CAB4001888.1"/>
    </source>
</evidence>
<dbReference type="Proteomes" id="UP001152795">
    <property type="component" value="Unassembled WGS sequence"/>
</dbReference>
<gene>
    <name evidence="3" type="ORF">PACLA_8A023345</name>
    <name evidence="4" type="ORF">PACLA_8A072065</name>
</gene>